<keyword evidence="6 14" id="KW-0808">Transferase</keyword>
<evidence type="ECO:0000256" key="11">
    <source>
        <dbReference type="ARBA" id="ARBA00042436"/>
    </source>
</evidence>
<dbReference type="PROSITE" id="PS51147">
    <property type="entry name" value="PFTA"/>
    <property type="match status" value="4"/>
</dbReference>
<name>A0A151ZFR2_TIELA</name>
<keyword evidence="7" id="KW-0677">Repeat</keyword>
<dbReference type="PANTHER" id="PTHR11129">
    <property type="entry name" value="PROTEIN FARNESYLTRANSFERASE ALPHA SUBUNIT/RAB GERANYLGERANYL TRANSFERASE ALPHA SUBUNIT"/>
    <property type="match status" value="1"/>
</dbReference>
<dbReference type="STRING" id="361077.A0A151ZFR2"/>
<dbReference type="EC" id="2.5.1.58" evidence="4"/>
<dbReference type="OrthoDB" id="272289at2759"/>
<gene>
    <name evidence="14" type="ORF">DLAC_05344</name>
</gene>
<dbReference type="InterPro" id="IPR002088">
    <property type="entry name" value="Prenyl_trans_a"/>
</dbReference>
<proteinExistence type="inferred from homology"/>
<evidence type="ECO:0000313" key="14">
    <source>
        <dbReference type="EMBL" id="KYQ92767.1"/>
    </source>
</evidence>
<sequence length="326" mass="39330">MSDKEQKYIPFSNREEWKDVKPIEQDDGPNPICPIAYSDEFKDKMNYFRAVLKTQDKSKRVIELLNEIVQENPSNYTVWYYRREVIKHLVDQSGKDSFDFDEEMELLEEMGSTDPKNYQVWNHRRFIVENYVGANGEKEFLEQVLQEDAKNYHAWAHRQWLLKNYSLWHGELEYVDKLLQLDHRNNSAWNHRYFILFNLHFNQQTKSMPLNIIEKEIEYAFTHIKHSPNNESPWSYLRGLFKGQKYSVQPKLLATLLELKPKYIGCSHINSLVIEIYQEQNTKESLEESLKICKILYQNIDQIHHKYWEFKEKNIKDQLERLILSQ</sequence>
<keyword evidence="5" id="KW-0637">Prenyltransferase</keyword>
<evidence type="ECO:0000256" key="10">
    <source>
        <dbReference type="ARBA" id="ARBA00041392"/>
    </source>
</evidence>
<evidence type="ECO:0000256" key="7">
    <source>
        <dbReference type="ARBA" id="ARBA00022737"/>
    </source>
</evidence>
<comment type="caution">
    <text evidence="14">The sequence shown here is derived from an EMBL/GenBank/DDBJ whole genome shotgun (WGS) entry which is preliminary data.</text>
</comment>
<organism evidence="14 15">
    <name type="scientific">Tieghemostelium lacteum</name>
    <name type="common">Slime mold</name>
    <name type="synonym">Dictyostelium lacteum</name>
    <dbReference type="NCBI Taxonomy" id="361077"/>
    <lineage>
        <taxon>Eukaryota</taxon>
        <taxon>Amoebozoa</taxon>
        <taxon>Evosea</taxon>
        <taxon>Eumycetozoa</taxon>
        <taxon>Dictyostelia</taxon>
        <taxon>Dictyosteliales</taxon>
        <taxon>Raperosteliaceae</taxon>
        <taxon>Tieghemostelium</taxon>
    </lineage>
</organism>
<keyword evidence="15" id="KW-1185">Reference proteome</keyword>
<dbReference type="GO" id="GO:0004662">
    <property type="term" value="F:CAAX-protein geranylgeranyltransferase activity"/>
    <property type="evidence" value="ECO:0007669"/>
    <property type="project" value="UniProtKB-EC"/>
</dbReference>
<evidence type="ECO:0000256" key="3">
    <source>
        <dbReference type="ARBA" id="ARBA00012700"/>
    </source>
</evidence>
<evidence type="ECO:0000256" key="9">
    <source>
        <dbReference type="ARBA" id="ARBA00040965"/>
    </source>
</evidence>
<dbReference type="Pfam" id="PF01239">
    <property type="entry name" value="PPTA"/>
    <property type="match status" value="5"/>
</dbReference>
<evidence type="ECO:0000256" key="5">
    <source>
        <dbReference type="ARBA" id="ARBA00022602"/>
    </source>
</evidence>
<keyword evidence="8" id="KW-0460">Magnesium</keyword>
<dbReference type="SUPFAM" id="SSF48439">
    <property type="entry name" value="Protein prenylyltransferase"/>
    <property type="match status" value="1"/>
</dbReference>
<comment type="similarity">
    <text evidence="2">Belongs to the protein prenyltransferase subunit alpha family.</text>
</comment>
<dbReference type="EC" id="2.5.1.59" evidence="3"/>
<dbReference type="InParanoid" id="A0A151ZFR2"/>
<evidence type="ECO:0000256" key="1">
    <source>
        <dbReference type="ARBA" id="ARBA00001946"/>
    </source>
</evidence>
<dbReference type="Gene3D" id="1.25.40.120">
    <property type="entry name" value="Protein prenylyltransferase"/>
    <property type="match status" value="1"/>
</dbReference>
<evidence type="ECO:0000256" key="6">
    <source>
        <dbReference type="ARBA" id="ARBA00022679"/>
    </source>
</evidence>
<evidence type="ECO:0000256" key="12">
    <source>
        <dbReference type="ARBA" id="ARBA00043086"/>
    </source>
</evidence>
<reference evidence="14 15" key="1">
    <citation type="submission" date="2015-12" db="EMBL/GenBank/DDBJ databases">
        <title>Dictyostelia acquired genes for synthesis and detection of signals that induce cell-type specialization by lateral gene transfer from prokaryotes.</title>
        <authorList>
            <person name="Gloeckner G."/>
            <person name="Schaap P."/>
        </authorList>
    </citation>
    <scope>NUCLEOTIDE SEQUENCE [LARGE SCALE GENOMIC DNA]</scope>
    <source>
        <strain evidence="14 15">TK</strain>
    </source>
</reference>
<evidence type="ECO:0000256" key="13">
    <source>
        <dbReference type="ARBA" id="ARBA00043219"/>
    </source>
</evidence>
<accession>A0A151ZFR2</accession>
<dbReference type="GO" id="GO:0005965">
    <property type="term" value="C:protein farnesyltransferase complex"/>
    <property type="evidence" value="ECO:0007669"/>
    <property type="project" value="TreeGrafter"/>
</dbReference>
<dbReference type="PANTHER" id="PTHR11129:SF1">
    <property type="entry name" value="PROTEIN FARNESYLTRANSFERASE_GERANYLGERANYLTRANSFERASE TYPE-1 SUBUNIT ALPHA"/>
    <property type="match status" value="1"/>
</dbReference>
<dbReference type="AlphaFoldDB" id="A0A151ZFR2"/>
<dbReference type="Proteomes" id="UP000076078">
    <property type="component" value="Unassembled WGS sequence"/>
</dbReference>
<comment type="cofactor">
    <cofactor evidence="1">
        <name>Mg(2+)</name>
        <dbReference type="ChEBI" id="CHEBI:18420"/>
    </cofactor>
</comment>
<protein>
    <recommendedName>
        <fullName evidence="9">Protein farnesyltransferase/geranylgeranyltransferase type-1 subunit alpha</fullName>
        <ecNumber evidence="4">2.5.1.58</ecNumber>
        <ecNumber evidence="3">2.5.1.59</ecNumber>
    </recommendedName>
    <alternativeName>
        <fullName evidence="12">CAAX farnesyltransferase subunit alpha</fullName>
    </alternativeName>
    <alternativeName>
        <fullName evidence="11">FTase-alpha</fullName>
    </alternativeName>
    <alternativeName>
        <fullName evidence="10">Ras proteins prenyltransferase subunit alpha</fullName>
    </alternativeName>
    <alternativeName>
        <fullName evidence="13">Type I protein geranyl-geranyltransferase subunit alpha</fullName>
    </alternativeName>
</protein>
<dbReference type="OMA" id="WAIRTFN"/>
<evidence type="ECO:0000256" key="2">
    <source>
        <dbReference type="ARBA" id="ARBA00006734"/>
    </source>
</evidence>
<dbReference type="GO" id="GO:0004660">
    <property type="term" value="F:protein farnesyltransferase activity"/>
    <property type="evidence" value="ECO:0007669"/>
    <property type="project" value="UniProtKB-EC"/>
</dbReference>
<evidence type="ECO:0000313" key="15">
    <source>
        <dbReference type="Proteomes" id="UP000076078"/>
    </source>
</evidence>
<evidence type="ECO:0000256" key="8">
    <source>
        <dbReference type="ARBA" id="ARBA00022842"/>
    </source>
</evidence>
<dbReference type="FunCoup" id="A0A151ZFR2">
    <property type="interactions" value="814"/>
</dbReference>
<dbReference type="EMBL" id="LODT01000028">
    <property type="protein sequence ID" value="KYQ92767.1"/>
    <property type="molecule type" value="Genomic_DNA"/>
</dbReference>
<evidence type="ECO:0000256" key="4">
    <source>
        <dbReference type="ARBA" id="ARBA00012702"/>
    </source>
</evidence>
<dbReference type="GO" id="GO:0005953">
    <property type="term" value="C:CAAX-protein geranylgeranyltransferase complex"/>
    <property type="evidence" value="ECO:0007669"/>
    <property type="project" value="TreeGrafter"/>
</dbReference>